<proteinExistence type="predicted"/>
<sequence>MRKIVFILILFLFIPTVSAANNDLSKDEFETLASLIMHHDLSIKEWQVTKKEKVTQESLIQLMEGMKDQYRVRTEENDKAIKYIIEDTHKTAGLSVIYIGILPKEHRFDAEFTAIIKGEKWNKSIEDNYQKKRDFIRRHFFTNSVKTFTCLTTEEDAIIGNDRTLTNIVEQLGLTYVSTQNDKMNQSVNKKFIYGYTSLWSEKITVMDTPVNVQIAIKYKQNGDSNITIGTPILINEY</sequence>
<dbReference type="Gene3D" id="3.30.360.40">
    <property type="entry name" value="YwmB-like"/>
    <property type="match status" value="1"/>
</dbReference>
<evidence type="ECO:0000313" key="2">
    <source>
        <dbReference type="EMBL" id="MBP2257380.1"/>
    </source>
</evidence>
<dbReference type="InterPro" id="IPR014794">
    <property type="entry name" value="DUF1779"/>
</dbReference>
<keyword evidence="1" id="KW-0732">Signal</keyword>
<feature type="signal peptide" evidence="1">
    <location>
        <begin position="1"/>
        <end position="19"/>
    </location>
</feature>
<dbReference type="RefSeq" id="WP_226370946.1">
    <property type="nucleotide sequence ID" value="NZ_JAGIKX010000008.1"/>
</dbReference>
<comment type="caution">
    <text evidence="2">The sequence shown here is derived from an EMBL/GenBank/DDBJ whole genome shotgun (WGS) entry which is preliminary data.</text>
</comment>
<keyword evidence="3" id="KW-1185">Reference proteome</keyword>
<evidence type="ECO:0000256" key="1">
    <source>
        <dbReference type="SAM" id="SignalP"/>
    </source>
</evidence>
<dbReference type="SUPFAM" id="SSF143842">
    <property type="entry name" value="YwmB-like"/>
    <property type="match status" value="1"/>
</dbReference>
<protein>
    <recommendedName>
        <fullName evidence="4">TATA-box binding protein</fullName>
    </recommendedName>
</protein>
<dbReference type="Pfam" id="PF08680">
    <property type="entry name" value="DUF1779"/>
    <property type="match status" value="1"/>
</dbReference>
<dbReference type="Gene3D" id="3.30.2030.10">
    <property type="entry name" value="YwmB-like"/>
    <property type="match status" value="1"/>
</dbReference>
<name>A0ABS4S7D5_9BACI</name>
<organism evidence="2 3">
    <name type="scientific">Virgibacillus alimentarius</name>
    <dbReference type="NCBI Taxonomy" id="698769"/>
    <lineage>
        <taxon>Bacteria</taxon>
        <taxon>Bacillati</taxon>
        <taxon>Bacillota</taxon>
        <taxon>Bacilli</taxon>
        <taxon>Bacillales</taxon>
        <taxon>Bacillaceae</taxon>
        <taxon>Virgibacillus</taxon>
    </lineage>
</organism>
<gene>
    <name evidence="2" type="ORF">J2Z81_001328</name>
</gene>
<feature type="chain" id="PRO_5045521030" description="TATA-box binding protein" evidence="1">
    <location>
        <begin position="20"/>
        <end position="238"/>
    </location>
</feature>
<evidence type="ECO:0000313" key="3">
    <source>
        <dbReference type="Proteomes" id="UP001519294"/>
    </source>
</evidence>
<reference evidence="2 3" key="1">
    <citation type="submission" date="2021-03" db="EMBL/GenBank/DDBJ databases">
        <title>Genomic Encyclopedia of Type Strains, Phase IV (KMG-IV): sequencing the most valuable type-strain genomes for metagenomic binning, comparative biology and taxonomic classification.</title>
        <authorList>
            <person name="Goeker M."/>
        </authorList>
    </citation>
    <scope>NUCLEOTIDE SEQUENCE [LARGE SCALE GENOMIC DNA]</scope>
    <source>
        <strain evidence="2 3">DSM 25790</strain>
    </source>
</reference>
<dbReference type="InterPro" id="IPR036209">
    <property type="entry name" value="YwmB-like_sf"/>
</dbReference>
<accession>A0ABS4S7D5</accession>
<evidence type="ECO:0008006" key="4">
    <source>
        <dbReference type="Google" id="ProtNLM"/>
    </source>
</evidence>
<dbReference type="EMBL" id="JAGIKX010000008">
    <property type="protein sequence ID" value="MBP2257380.1"/>
    <property type="molecule type" value="Genomic_DNA"/>
</dbReference>
<dbReference type="Proteomes" id="UP001519294">
    <property type="component" value="Unassembled WGS sequence"/>
</dbReference>